<proteinExistence type="inferred from homology"/>
<feature type="region of interest" description="Disordered" evidence="2">
    <location>
        <begin position="405"/>
        <end position="442"/>
    </location>
</feature>
<accession>A0ABV1AHC4</accession>
<evidence type="ECO:0000256" key="1">
    <source>
        <dbReference type="ARBA" id="ARBA00009458"/>
    </source>
</evidence>
<keyword evidence="5" id="KW-1185">Reference proteome</keyword>
<dbReference type="Proteomes" id="UP001446032">
    <property type="component" value="Unassembled WGS sequence"/>
</dbReference>
<dbReference type="Pfam" id="PF00004">
    <property type="entry name" value="AAA"/>
    <property type="match status" value="1"/>
</dbReference>
<dbReference type="Gene3D" id="3.40.50.300">
    <property type="entry name" value="P-loop containing nucleotide triphosphate hydrolases"/>
    <property type="match status" value="1"/>
</dbReference>
<dbReference type="PANTHER" id="PTHR23077">
    <property type="entry name" value="AAA-FAMILY ATPASE"/>
    <property type="match status" value="1"/>
</dbReference>
<dbReference type="InterPro" id="IPR050168">
    <property type="entry name" value="AAA_ATPase_domain"/>
</dbReference>
<organism evidence="4 5">
    <name type="scientific">Blautia intestinihominis</name>
    <dbReference type="NCBI Taxonomy" id="3133152"/>
    <lineage>
        <taxon>Bacteria</taxon>
        <taxon>Bacillati</taxon>
        <taxon>Bacillota</taxon>
        <taxon>Clostridia</taxon>
        <taxon>Lachnospirales</taxon>
        <taxon>Lachnospiraceae</taxon>
        <taxon>Blautia</taxon>
    </lineage>
</organism>
<dbReference type="InterPro" id="IPR027417">
    <property type="entry name" value="P-loop_NTPase"/>
</dbReference>
<dbReference type="SMART" id="SM00382">
    <property type="entry name" value="AAA"/>
    <property type="match status" value="1"/>
</dbReference>
<feature type="compositionally biased region" description="Basic and acidic residues" evidence="2">
    <location>
        <begin position="412"/>
        <end position="431"/>
    </location>
</feature>
<name>A0ABV1AHC4_9FIRM</name>
<feature type="region of interest" description="Disordered" evidence="2">
    <location>
        <begin position="92"/>
        <end position="111"/>
    </location>
</feature>
<dbReference type="InterPro" id="IPR003959">
    <property type="entry name" value="ATPase_AAA_core"/>
</dbReference>
<reference evidence="4 5" key="1">
    <citation type="submission" date="2024-03" db="EMBL/GenBank/DDBJ databases">
        <title>Human intestinal bacterial collection.</title>
        <authorList>
            <person name="Pauvert C."/>
            <person name="Hitch T.C.A."/>
            <person name="Clavel T."/>
        </authorList>
    </citation>
    <scope>NUCLEOTIDE SEQUENCE [LARGE SCALE GENOMIC DNA]</scope>
    <source>
        <strain evidence="4 5">CLA-AA-H95</strain>
    </source>
</reference>
<dbReference type="Gene3D" id="1.10.8.60">
    <property type="match status" value="1"/>
</dbReference>
<comment type="similarity">
    <text evidence="1">Belongs to the Bcl-2 family.</text>
</comment>
<dbReference type="InterPro" id="IPR003593">
    <property type="entry name" value="AAA+_ATPase"/>
</dbReference>
<dbReference type="PROSITE" id="PS01258">
    <property type="entry name" value="BH2"/>
    <property type="match status" value="1"/>
</dbReference>
<feature type="domain" description="AAA+ ATPase" evidence="3">
    <location>
        <begin position="156"/>
        <end position="294"/>
    </location>
</feature>
<comment type="caution">
    <text evidence="4">The sequence shown here is derived from an EMBL/GenBank/DDBJ whole genome shotgun (WGS) entry which is preliminary data.</text>
</comment>
<evidence type="ECO:0000313" key="4">
    <source>
        <dbReference type="EMBL" id="MEQ2356776.1"/>
    </source>
</evidence>
<dbReference type="EMBL" id="JBBMEI010000001">
    <property type="protein sequence ID" value="MEQ2356776.1"/>
    <property type="molecule type" value="Genomic_DNA"/>
</dbReference>
<dbReference type="CDD" id="cd19481">
    <property type="entry name" value="RecA-like_protease"/>
    <property type="match status" value="1"/>
</dbReference>
<dbReference type="InterPro" id="IPR020726">
    <property type="entry name" value="Bcl2_BH2_motif_CS"/>
</dbReference>
<protein>
    <submittedName>
        <fullName evidence="4">AAA family ATPase</fullName>
    </submittedName>
</protein>
<gene>
    <name evidence="4" type="ORF">WMO75_00220</name>
</gene>
<sequence length="770" mass="87280">MSVDNYLEMLQDIQREYRRIHNRIEISTAADPYTSELAELHSEASECCRKITSLLGNREDSYELRKWEKRRAEHLDACKRILEHIKSKKNENIAAASKSSEDDNTVDDETKKGWFCETPKQSFDDVAGMEYMKEELRKHVKNADKKGLFELFGMDAMTGFLFYGPPGCGKTYLIEAFVHELMKDGYKYMSIESGDILSKYQGESEKRVKEIFRTAEDCAPCILFLDEIDNLCTDRNTPDLPPHKVSLTEAFLTAFNHMKSSGKEVFFMAATNFPQKIDIAMSSRMKLERVPLPDQAAITHYLEFKFNKASIQIDDSISWEKMAKDFKNCSYRDIDALINNVKRELITISDEQGLNDEESVEAVVSGKIRLNAEIYKKSLSKVIFAPINSYMKELEAWEAKMNINRTQDGDEGENKGGKDDKGNQENSDTPRKHTRKSLFGDKSKSVLKEGNTHFQSIPQDGNMFNSNPFMDIQKAFIFNECICPATVAHQESGERYLEYLEKLKEALQAAGDSETVEALNNEISGVRNALYYPADELHTRFSGMADTAFDISYDPFFTLLQGNSVQGFYGTCGIIASCNMVNQQTGSRLTEADGVAEFTAAGICTEEGGTSTENRECFIRSKNLQFEAVEQDWMEDIPGLPGQELEEVARRFREGESVMLGVMAEDLSQDELFSREVDPEFQMEVLLRMLEDPESVPVEDQIAAFYPGLRNHMVSVAGFSYAQDGSVTGFWINDTGGWASLITNRIFLSAEKYNLMKEATRGFSVEFVKK</sequence>
<evidence type="ECO:0000313" key="5">
    <source>
        <dbReference type="Proteomes" id="UP001446032"/>
    </source>
</evidence>
<dbReference type="RefSeq" id="WP_302247405.1">
    <property type="nucleotide sequence ID" value="NZ_JBBMEI010000001.1"/>
</dbReference>
<evidence type="ECO:0000259" key="3">
    <source>
        <dbReference type="SMART" id="SM00382"/>
    </source>
</evidence>
<evidence type="ECO:0000256" key="2">
    <source>
        <dbReference type="SAM" id="MobiDB-lite"/>
    </source>
</evidence>
<dbReference type="SUPFAM" id="SSF52540">
    <property type="entry name" value="P-loop containing nucleoside triphosphate hydrolases"/>
    <property type="match status" value="1"/>
</dbReference>